<keyword evidence="2" id="KW-1185">Reference proteome</keyword>
<proteinExistence type="predicted"/>
<name>A0A137PEF0_CONC2</name>
<sequence length="111" mass="12958">MDTENIIKPAILKLFKEEKSEDEAYKEISKSHSIYDDSEKAVSKWFEEFNEAYGKYIMDLISNNPDLSVEKVARLVKCSASNIIDRIDKLSNSSENLIYVKKDKFKFTDEY</sequence>
<gene>
    <name evidence="1" type="ORF">CONCODRAFT_3730</name>
</gene>
<dbReference type="EMBL" id="KQ964438">
    <property type="protein sequence ID" value="KXN73367.1"/>
    <property type="molecule type" value="Genomic_DNA"/>
</dbReference>
<reference evidence="1 2" key="1">
    <citation type="journal article" date="2015" name="Genome Biol. Evol.">
        <title>Phylogenomic analyses indicate that early fungi evolved digesting cell walls of algal ancestors of land plants.</title>
        <authorList>
            <person name="Chang Y."/>
            <person name="Wang S."/>
            <person name="Sekimoto S."/>
            <person name="Aerts A.L."/>
            <person name="Choi C."/>
            <person name="Clum A."/>
            <person name="LaButti K.M."/>
            <person name="Lindquist E.A."/>
            <person name="Yee Ngan C."/>
            <person name="Ohm R.A."/>
            <person name="Salamov A.A."/>
            <person name="Grigoriev I.V."/>
            <person name="Spatafora J.W."/>
            <person name="Berbee M.L."/>
        </authorList>
    </citation>
    <scope>NUCLEOTIDE SEQUENCE [LARGE SCALE GENOMIC DNA]</scope>
    <source>
        <strain evidence="1 2">NRRL 28638</strain>
    </source>
</reference>
<evidence type="ECO:0008006" key="3">
    <source>
        <dbReference type="Google" id="ProtNLM"/>
    </source>
</evidence>
<organism evidence="1 2">
    <name type="scientific">Conidiobolus coronatus (strain ATCC 28846 / CBS 209.66 / NRRL 28638)</name>
    <name type="common">Delacroixia coronata</name>
    <dbReference type="NCBI Taxonomy" id="796925"/>
    <lineage>
        <taxon>Eukaryota</taxon>
        <taxon>Fungi</taxon>
        <taxon>Fungi incertae sedis</taxon>
        <taxon>Zoopagomycota</taxon>
        <taxon>Entomophthoromycotina</taxon>
        <taxon>Entomophthoromycetes</taxon>
        <taxon>Entomophthorales</taxon>
        <taxon>Ancylistaceae</taxon>
        <taxon>Conidiobolus</taxon>
    </lineage>
</organism>
<accession>A0A137PEF0</accession>
<evidence type="ECO:0000313" key="2">
    <source>
        <dbReference type="Proteomes" id="UP000070444"/>
    </source>
</evidence>
<protein>
    <recommendedName>
        <fullName evidence="3">Mos1 transposase HTH domain-containing protein</fullName>
    </recommendedName>
</protein>
<dbReference type="AlphaFoldDB" id="A0A137PEF0"/>
<dbReference type="Proteomes" id="UP000070444">
    <property type="component" value="Unassembled WGS sequence"/>
</dbReference>
<evidence type="ECO:0000313" key="1">
    <source>
        <dbReference type="EMBL" id="KXN73367.1"/>
    </source>
</evidence>